<keyword evidence="1" id="KW-0479">Metal-binding</keyword>
<evidence type="ECO:0000259" key="5">
    <source>
        <dbReference type="PROSITE" id="PS50994"/>
    </source>
</evidence>
<feature type="region of interest" description="Disordered" evidence="4">
    <location>
        <begin position="799"/>
        <end position="828"/>
    </location>
</feature>
<feature type="region of interest" description="Disordered" evidence="4">
    <location>
        <begin position="883"/>
        <end position="906"/>
    </location>
</feature>
<feature type="compositionally biased region" description="Basic and acidic residues" evidence="4">
    <location>
        <begin position="760"/>
        <end position="775"/>
    </location>
</feature>
<evidence type="ECO:0000313" key="7">
    <source>
        <dbReference type="Proteomes" id="UP001151760"/>
    </source>
</evidence>
<dbReference type="SUPFAM" id="SSF56672">
    <property type="entry name" value="DNA/RNA polymerases"/>
    <property type="match status" value="1"/>
</dbReference>
<dbReference type="SUPFAM" id="SSF53098">
    <property type="entry name" value="Ribonuclease H-like"/>
    <property type="match status" value="1"/>
</dbReference>
<evidence type="ECO:0000256" key="1">
    <source>
        <dbReference type="ARBA" id="ARBA00022723"/>
    </source>
</evidence>
<proteinExistence type="predicted"/>
<gene>
    <name evidence="6" type="ORF">Tco_0875296</name>
</gene>
<accession>A0ABQ5BP62</accession>
<feature type="coiled-coil region" evidence="3">
    <location>
        <begin position="227"/>
        <end position="258"/>
    </location>
</feature>
<organism evidence="6 7">
    <name type="scientific">Tanacetum coccineum</name>
    <dbReference type="NCBI Taxonomy" id="301880"/>
    <lineage>
        <taxon>Eukaryota</taxon>
        <taxon>Viridiplantae</taxon>
        <taxon>Streptophyta</taxon>
        <taxon>Embryophyta</taxon>
        <taxon>Tracheophyta</taxon>
        <taxon>Spermatophyta</taxon>
        <taxon>Magnoliopsida</taxon>
        <taxon>eudicotyledons</taxon>
        <taxon>Gunneridae</taxon>
        <taxon>Pentapetalae</taxon>
        <taxon>asterids</taxon>
        <taxon>campanulids</taxon>
        <taxon>Asterales</taxon>
        <taxon>Asteraceae</taxon>
        <taxon>Asteroideae</taxon>
        <taxon>Anthemideae</taxon>
        <taxon>Anthemidinae</taxon>
        <taxon>Tanacetum</taxon>
    </lineage>
</organism>
<keyword evidence="7" id="KW-1185">Reference proteome</keyword>
<dbReference type="EMBL" id="BQNB010013486">
    <property type="protein sequence ID" value="GJT16590.1"/>
    <property type="molecule type" value="Genomic_DNA"/>
</dbReference>
<comment type="caution">
    <text evidence="6">The sequence shown here is derived from an EMBL/GenBank/DDBJ whole genome shotgun (WGS) entry which is preliminary data.</text>
</comment>
<keyword evidence="2" id="KW-0378">Hydrolase</keyword>
<feature type="region of interest" description="Disordered" evidence="4">
    <location>
        <begin position="758"/>
        <end position="787"/>
    </location>
</feature>
<dbReference type="PANTHER" id="PTHR42648:SF32">
    <property type="entry name" value="RIBONUCLEASE H-LIKE DOMAIN, GAG-PRE-INTEGRASE DOMAIN PROTEIN-RELATED"/>
    <property type="match status" value="1"/>
</dbReference>
<name>A0ABQ5BP62_9ASTR</name>
<dbReference type="PANTHER" id="PTHR42648">
    <property type="entry name" value="TRANSPOSASE, PUTATIVE-RELATED"/>
    <property type="match status" value="1"/>
</dbReference>
<evidence type="ECO:0000313" key="6">
    <source>
        <dbReference type="EMBL" id="GJT16590.1"/>
    </source>
</evidence>
<feature type="compositionally biased region" description="Basic and acidic residues" evidence="4">
    <location>
        <begin position="1036"/>
        <end position="1050"/>
    </location>
</feature>
<dbReference type="Gene3D" id="3.30.420.10">
    <property type="entry name" value="Ribonuclease H-like superfamily/Ribonuclease H"/>
    <property type="match status" value="1"/>
</dbReference>
<dbReference type="Pfam" id="PF07727">
    <property type="entry name" value="RVT_2"/>
    <property type="match status" value="2"/>
</dbReference>
<reference evidence="6" key="1">
    <citation type="journal article" date="2022" name="Int. J. Mol. Sci.">
        <title>Draft Genome of Tanacetum Coccineum: Genomic Comparison of Closely Related Tanacetum-Family Plants.</title>
        <authorList>
            <person name="Yamashiro T."/>
            <person name="Shiraishi A."/>
            <person name="Nakayama K."/>
            <person name="Satake H."/>
        </authorList>
    </citation>
    <scope>NUCLEOTIDE SEQUENCE</scope>
</reference>
<sequence length="1060" mass="119738">MTDDFSRFSWVFFLATKSETSGIPKKFITEIENQLNHKVNVIRSDNGTEFKNRKMDEFCGQKGIKREYSVSRTPQQNGVVERKNRTLIEAARNMLADSLLPIIFWVEAVNTACYVLNRVLVTKPYNKTPYELIIGRAPSISFMRPFGCPVTILNTLDPLGKFDEKAEEGFLVGVDDRQSEEKNMSTQQYVVFLLWSSISLSYKSSDDKAEDDTVDDDACKKTIQEPASEYDQALKNVLDKMMDQEKEATEQSDAIRKEFEAQCDSQLLQEKITRASSTNSFNIVSTPVNTASASKTFRPVGSSSGLSFVPFGGSFPIDVGNLPHDPLIPELEDTVEIQSNGIFGNAYDDHNLETLNTPYANQSVGTDADFNNMEPSTIVCPIPTTRVHSTHPKAHIIGDPKSVVQTRGMTKKNSGEHAMISYIQKQRRTNHKDFQNCLFASFLSQHEPIKISQALDDESWVEAMQEELLQFKIQKVWTLVDLPSGKKAIEEGIDYEEVFAPVTRVEAIRLFLAFASFMNFLVYQMDVKIAFLYGTFKKEVYVCQPPGPKAWYETLSTYLLDNRFHRGQIDKTLFIKRLKGDILLVQVYVDDIIFGSTKKSLCDEFEQIMHNRFQMSSMGELTFFLGLQVKQKEDGIFISQDKYVGEILKKFGFSSIRTASTPMETNKALTKDEDGEDVDVHLYRSMIGSLMYLTSSRPDIMFSVCACSRFQVQPKVSHLNAVKRIFRYLKGQPKLGLWYPKDSPLILEAFSDSDYAGASLDRKSTTGGKRGRDTKIPQSGGPPIKVGDEAIHKELGDRMERAATTASSLEVEQDSDAQTSTTTARTSANREVELTATIDGQVKTITEASLRRHLKLEDNGGITTLPNSDIFEQLALMGTPSTLQPPNTQPTPDAEEAVPMPHESPLHNKKVKKLEQTVKSTQARRRFRIVVSDDKESLEDPSKQGRKIIKIDQDPSISLVQDEGTSWIQEDIEIQEKFSDDTEVVLKEEEPTKLVEDQVRTAAANLVYIRRSAQKRKDKGNAIMEEDEPVQKKTKKQLEQERLGHEEAIRLQEQIDEEET</sequence>
<feature type="compositionally biased region" description="Low complexity" evidence="4">
    <location>
        <begin position="816"/>
        <end position="827"/>
    </location>
</feature>
<dbReference type="InterPro" id="IPR012337">
    <property type="entry name" value="RNaseH-like_sf"/>
</dbReference>
<keyword evidence="3" id="KW-0175">Coiled coil</keyword>
<dbReference type="InterPro" id="IPR043502">
    <property type="entry name" value="DNA/RNA_pol_sf"/>
</dbReference>
<evidence type="ECO:0000256" key="4">
    <source>
        <dbReference type="SAM" id="MobiDB-lite"/>
    </source>
</evidence>
<dbReference type="InterPro" id="IPR013103">
    <property type="entry name" value="RVT_2"/>
</dbReference>
<evidence type="ECO:0000256" key="2">
    <source>
        <dbReference type="ARBA" id="ARBA00022801"/>
    </source>
</evidence>
<protein>
    <submittedName>
        <fullName evidence="6">Ribonuclease H-like domain-containing protein</fullName>
    </submittedName>
</protein>
<dbReference type="InterPro" id="IPR039537">
    <property type="entry name" value="Retrotran_Ty1/copia-like"/>
</dbReference>
<dbReference type="Proteomes" id="UP001151760">
    <property type="component" value="Unassembled WGS sequence"/>
</dbReference>
<feature type="domain" description="Integrase catalytic" evidence="5">
    <location>
        <begin position="1"/>
        <end position="137"/>
    </location>
</feature>
<evidence type="ECO:0000256" key="3">
    <source>
        <dbReference type="SAM" id="Coils"/>
    </source>
</evidence>
<dbReference type="PROSITE" id="PS50994">
    <property type="entry name" value="INTEGRASE"/>
    <property type="match status" value="1"/>
</dbReference>
<feature type="region of interest" description="Disordered" evidence="4">
    <location>
        <begin position="1014"/>
        <end position="1060"/>
    </location>
</feature>
<dbReference type="InterPro" id="IPR036397">
    <property type="entry name" value="RNaseH_sf"/>
</dbReference>
<reference evidence="6" key="2">
    <citation type="submission" date="2022-01" db="EMBL/GenBank/DDBJ databases">
        <authorList>
            <person name="Yamashiro T."/>
            <person name="Shiraishi A."/>
            <person name="Satake H."/>
            <person name="Nakayama K."/>
        </authorList>
    </citation>
    <scope>NUCLEOTIDE SEQUENCE</scope>
</reference>
<dbReference type="InterPro" id="IPR001584">
    <property type="entry name" value="Integrase_cat-core"/>
</dbReference>